<keyword evidence="1" id="KW-0472">Membrane</keyword>
<keyword evidence="1 2" id="KW-0812">Transmembrane</keyword>
<dbReference type="AlphaFoldDB" id="A0A074RKG1"/>
<feature type="transmembrane region" description="Helical" evidence="1">
    <location>
        <begin position="133"/>
        <end position="152"/>
    </location>
</feature>
<evidence type="ECO:0000256" key="1">
    <source>
        <dbReference type="SAM" id="Phobius"/>
    </source>
</evidence>
<comment type="caution">
    <text evidence="2">The sequence shown here is derived from an EMBL/GenBank/DDBJ whole genome shotgun (WGS) entry which is preliminary data.</text>
</comment>
<dbReference type="HOGENOM" id="CLU_1528814_0_0_1"/>
<feature type="transmembrane region" description="Helical" evidence="1">
    <location>
        <begin position="101"/>
        <end position="121"/>
    </location>
</feature>
<keyword evidence="3" id="KW-1185">Reference proteome</keyword>
<sequence>TSFKRPPIQWLSQVSFIIFWGAWCLTLWHDPAHFGLKFDSIQCDTNSRITIQLFTRVHATDASMRISALVCVLAGIVITLIILVVPAGIKDHMRSPVLKNCLYCIVPASFIFIIIATERTINDNDLERTTRDWTYGQTFALITLFPQLLDIYDYLMKERKQKEGNDEEAARGTALK</sequence>
<feature type="non-terminal residue" evidence="2">
    <location>
        <position position="1"/>
    </location>
</feature>
<dbReference type="Proteomes" id="UP000027456">
    <property type="component" value="Unassembled WGS sequence"/>
</dbReference>
<feature type="transmembrane region" description="Helical" evidence="1">
    <location>
        <begin position="66"/>
        <end position="89"/>
    </location>
</feature>
<keyword evidence="1" id="KW-1133">Transmembrane helix</keyword>
<reference evidence="2 3" key="1">
    <citation type="submission" date="2013-12" db="EMBL/GenBank/DDBJ databases">
        <authorList>
            <person name="Cubeta M."/>
            <person name="Pakala S."/>
            <person name="Fedorova N."/>
            <person name="Thomas E."/>
            <person name="Dean R."/>
            <person name="Jabaji S."/>
            <person name="Neate S."/>
            <person name="Toda T."/>
            <person name="Tavantzis S."/>
            <person name="Vilgalys R."/>
            <person name="Bharathan N."/>
            <person name="Pakala S."/>
            <person name="Losada L.S."/>
            <person name="Zafar N."/>
            <person name="Nierman W."/>
        </authorList>
    </citation>
    <scope>NUCLEOTIDE SEQUENCE [LARGE SCALE GENOMIC DNA]</scope>
    <source>
        <strain evidence="2 3">123E</strain>
    </source>
</reference>
<accession>A0A074RKG1</accession>
<protein>
    <submittedName>
        <fullName evidence="2">Putative transmembrane protein</fullName>
    </submittedName>
</protein>
<dbReference type="EMBL" id="AZST01002118">
    <property type="protein sequence ID" value="KEP45193.1"/>
    <property type="molecule type" value="Genomic_DNA"/>
</dbReference>
<feature type="transmembrane region" description="Helical" evidence="1">
    <location>
        <begin position="7"/>
        <end position="28"/>
    </location>
</feature>
<name>A0A074RKG1_9AGAM</name>
<organism evidence="2 3">
    <name type="scientific">Rhizoctonia solani 123E</name>
    <dbReference type="NCBI Taxonomy" id="1423351"/>
    <lineage>
        <taxon>Eukaryota</taxon>
        <taxon>Fungi</taxon>
        <taxon>Dikarya</taxon>
        <taxon>Basidiomycota</taxon>
        <taxon>Agaricomycotina</taxon>
        <taxon>Agaricomycetes</taxon>
        <taxon>Cantharellales</taxon>
        <taxon>Ceratobasidiaceae</taxon>
        <taxon>Rhizoctonia</taxon>
    </lineage>
</organism>
<evidence type="ECO:0000313" key="2">
    <source>
        <dbReference type="EMBL" id="KEP45193.1"/>
    </source>
</evidence>
<gene>
    <name evidence="2" type="ORF">V565_304810</name>
</gene>
<evidence type="ECO:0000313" key="3">
    <source>
        <dbReference type="Proteomes" id="UP000027456"/>
    </source>
</evidence>
<proteinExistence type="predicted"/>